<dbReference type="SUPFAM" id="SSF141868">
    <property type="entry name" value="EAL domain-like"/>
    <property type="match status" value="1"/>
</dbReference>
<dbReference type="NCBIfam" id="TIGR00254">
    <property type="entry name" value="GGDEF"/>
    <property type="match status" value="1"/>
</dbReference>
<gene>
    <name evidence="6" type="ORF">DFR52_101632</name>
</gene>
<dbReference type="Gene3D" id="3.30.70.270">
    <property type="match status" value="1"/>
</dbReference>
<feature type="transmembrane region" description="Helical" evidence="1">
    <location>
        <begin position="211"/>
        <end position="237"/>
    </location>
</feature>
<dbReference type="SMART" id="SM00052">
    <property type="entry name" value="EAL"/>
    <property type="match status" value="1"/>
</dbReference>
<dbReference type="InterPro" id="IPR029787">
    <property type="entry name" value="Nucleotide_cyclase"/>
</dbReference>
<name>A0A317PR34_9HYPH</name>
<evidence type="ECO:0000313" key="6">
    <source>
        <dbReference type="EMBL" id="PWW03943.1"/>
    </source>
</evidence>
<feature type="domain" description="MHYT" evidence="5">
    <location>
        <begin position="12"/>
        <end position="199"/>
    </location>
</feature>
<evidence type="ECO:0000313" key="7">
    <source>
        <dbReference type="Proteomes" id="UP000246352"/>
    </source>
</evidence>
<organism evidence="6 7">
    <name type="scientific">Hoeflea marina</name>
    <dbReference type="NCBI Taxonomy" id="274592"/>
    <lineage>
        <taxon>Bacteria</taxon>
        <taxon>Pseudomonadati</taxon>
        <taxon>Pseudomonadota</taxon>
        <taxon>Alphaproteobacteria</taxon>
        <taxon>Hyphomicrobiales</taxon>
        <taxon>Rhizobiaceae</taxon>
        <taxon>Hoeflea</taxon>
    </lineage>
</organism>
<feature type="transmembrane region" description="Helical" evidence="1">
    <location>
        <begin position="14"/>
        <end position="35"/>
    </location>
</feature>
<dbReference type="InterPro" id="IPR035919">
    <property type="entry name" value="EAL_sf"/>
</dbReference>
<dbReference type="InterPro" id="IPR043128">
    <property type="entry name" value="Rev_trsase/Diguanyl_cyclase"/>
</dbReference>
<dbReference type="Pfam" id="PF00990">
    <property type="entry name" value="GGDEF"/>
    <property type="match status" value="1"/>
</dbReference>
<feature type="transmembrane region" description="Helical" evidence="1">
    <location>
        <begin position="83"/>
        <end position="102"/>
    </location>
</feature>
<feature type="transmembrane region" description="Helical" evidence="1">
    <location>
        <begin position="47"/>
        <end position="71"/>
    </location>
</feature>
<feature type="domain" description="EAL" evidence="3">
    <location>
        <begin position="424"/>
        <end position="674"/>
    </location>
</feature>
<accession>A0A317PR34</accession>
<evidence type="ECO:0000259" key="5">
    <source>
        <dbReference type="PROSITE" id="PS50924"/>
    </source>
</evidence>
<dbReference type="PROSITE" id="PS50883">
    <property type="entry name" value="EAL"/>
    <property type="match status" value="1"/>
</dbReference>
<dbReference type="InterPro" id="IPR000160">
    <property type="entry name" value="GGDEF_dom"/>
</dbReference>
<dbReference type="PROSITE" id="PS50887">
    <property type="entry name" value="GGDEF"/>
    <property type="match status" value="1"/>
</dbReference>
<evidence type="ECO:0000259" key="3">
    <source>
        <dbReference type="PROSITE" id="PS50883"/>
    </source>
</evidence>
<keyword evidence="1" id="KW-0472">Membrane</keyword>
<dbReference type="PANTHER" id="PTHR44757">
    <property type="entry name" value="DIGUANYLATE CYCLASE DGCP"/>
    <property type="match status" value="1"/>
</dbReference>
<dbReference type="Gene3D" id="3.20.20.450">
    <property type="entry name" value="EAL domain"/>
    <property type="match status" value="1"/>
</dbReference>
<dbReference type="OrthoDB" id="9814202at2"/>
<sequence length="698" mass="74352">MFTVLGCIENDHNIWLVLVAALVCALGSWNVLGLFDRASGTSGLQRAGWLFLTALASGAAIWCTHFIAMLAYEPGVPVGFDPVLTIISLLIAVGGAGFGFFVATSGSGRSAPGIGGGVVGLSVAVMHYAGMAAYRPQGIISWNPTFLTASVLLCVMLAAAAIHIALRAVHPSRKMLAASVLVLAIVTLHFTGMAAFSVVPMTIDGSYSNPAAMQALAVVVAGVALLVVGAGFASWVIDKSARGESVERLRYMAMNDNLTGLPNRASFNDRLASSLTEADAAGSRVALVGIDLNRFKEINDVRGHAAGDKVLEALAARMQGLLQDGEFVARLGGDEFAAIQPMRDQAGLLDFLDRIESALSTPIQIDDFEIIPGASLGVAVYPENADDLQSLIGNADLAMYRAKADITSAVCFYDQVMDETVRARRHLASDLREALENRELDIHYQVQTSISTGQITGYEALLRWRHPRLGNISPAEFIPLAEESGLILKLGAWVLTEACLRAASWEPPYKVAINLSPVQFAHSDLPKLVVEALLASGLSPSQLELELTETTIFADRDRSLHMLRQIRALGVSIALDDFGTGYSSLDTLRSFPFDKIKLDRSFMSEVESSPQAKAIIRAVLALGKSLSIPVLAEGIETAGQLELLRLEGCDEAQGFLLGRPAPLQQLLDEGHIVAKPGGNLSGGEPKAFKSGPRARRLG</sequence>
<feature type="transmembrane region" description="Helical" evidence="1">
    <location>
        <begin position="178"/>
        <end position="199"/>
    </location>
</feature>
<dbReference type="CDD" id="cd01949">
    <property type="entry name" value="GGDEF"/>
    <property type="match status" value="1"/>
</dbReference>
<keyword evidence="1" id="KW-1133">Transmembrane helix</keyword>
<feature type="transmembrane region" description="Helical" evidence="1">
    <location>
        <begin position="114"/>
        <end position="134"/>
    </location>
</feature>
<keyword evidence="1" id="KW-0812">Transmembrane</keyword>
<dbReference type="SUPFAM" id="SSF55073">
    <property type="entry name" value="Nucleotide cyclase"/>
    <property type="match status" value="1"/>
</dbReference>
<dbReference type="PANTHER" id="PTHR44757:SF2">
    <property type="entry name" value="BIOFILM ARCHITECTURE MAINTENANCE PROTEIN MBAA"/>
    <property type="match status" value="1"/>
</dbReference>
<dbReference type="InterPro" id="IPR001633">
    <property type="entry name" value="EAL_dom"/>
</dbReference>
<evidence type="ECO:0000256" key="2">
    <source>
        <dbReference type="SAM" id="MobiDB-lite"/>
    </source>
</evidence>
<comment type="caution">
    <text evidence="6">The sequence shown here is derived from an EMBL/GenBank/DDBJ whole genome shotgun (WGS) entry which is preliminary data.</text>
</comment>
<dbReference type="EMBL" id="QGTR01000001">
    <property type="protein sequence ID" value="PWW03943.1"/>
    <property type="molecule type" value="Genomic_DNA"/>
</dbReference>
<evidence type="ECO:0000259" key="4">
    <source>
        <dbReference type="PROSITE" id="PS50887"/>
    </source>
</evidence>
<proteinExistence type="predicted"/>
<reference evidence="6 7" key="1">
    <citation type="submission" date="2018-05" db="EMBL/GenBank/DDBJ databases">
        <title>Genomic Encyclopedia of Type Strains, Phase IV (KMG-IV): sequencing the most valuable type-strain genomes for metagenomic binning, comparative biology and taxonomic classification.</title>
        <authorList>
            <person name="Goeker M."/>
        </authorList>
    </citation>
    <scope>NUCLEOTIDE SEQUENCE [LARGE SCALE GENOMIC DNA]</scope>
    <source>
        <strain evidence="6 7">DSM 16791</strain>
    </source>
</reference>
<dbReference type="InterPro" id="IPR005330">
    <property type="entry name" value="MHYT_dom"/>
</dbReference>
<dbReference type="CDD" id="cd01948">
    <property type="entry name" value="EAL"/>
    <property type="match status" value="1"/>
</dbReference>
<dbReference type="Pfam" id="PF03707">
    <property type="entry name" value="MHYT"/>
    <property type="match status" value="2"/>
</dbReference>
<dbReference type="SMART" id="SM00267">
    <property type="entry name" value="GGDEF"/>
    <property type="match status" value="1"/>
</dbReference>
<evidence type="ECO:0000256" key="1">
    <source>
        <dbReference type="PROSITE-ProRule" id="PRU00244"/>
    </source>
</evidence>
<dbReference type="AlphaFoldDB" id="A0A317PR34"/>
<dbReference type="PROSITE" id="PS50924">
    <property type="entry name" value="MHYT"/>
    <property type="match status" value="1"/>
</dbReference>
<feature type="transmembrane region" description="Helical" evidence="1">
    <location>
        <begin position="146"/>
        <end position="166"/>
    </location>
</feature>
<feature type="region of interest" description="Disordered" evidence="2">
    <location>
        <begin position="676"/>
        <end position="698"/>
    </location>
</feature>
<keyword evidence="7" id="KW-1185">Reference proteome</keyword>
<dbReference type="GO" id="GO:0016020">
    <property type="term" value="C:membrane"/>
    <property type="evidence" value="ECO:0007669"/>
    <property type="project" value="UniProtKB-UniRule"/>
</dbReference>
<feature type="domain" description="GGDEF" evidence="4">
    <location>
        <begin position="283"/>
        <end position="415"/>
    </location>
</feature>
<dbReference type="Proteomes" id="UP000246352">
    <property type="component" value="Unassembled WGS sequence"/>
</dbReference>
<dbReference type="Pfam" id="PF00563">
    <property type="entry name" value="EAL"/>
    <property type="match status" value="1"/>
</dbReference>
<dbReference type="InterPro" id="IPR052155">
    <property type="entry name" value="Biofilm_reg_signaling"/>
</dbReference>
<protein>
    <submittedName>
        <fullName evidence="6">Diguanylate cyclase/phosphodiesterase</fullName>
    </submittedName>
</protein>
<dbReference type="RefSeq" id="WP_110030437.1">
    <property type="nucleotide sequence ID" value="NZ_QGTR01000001.1"/>
</dbReference>